<sequence length="80" mass="8260">MLCGRGGNAALSGVVSYDVVECMCRPPREPAGERPAANGAMAAAGVEMRGRGSRAPAVLSRRKTVGKAPERMTSAGSERK</sequence>
<gene>
    <name evidence="2" type="ordered locus">Sfum_1660</name>
</gene>
<evidence type="ECO:0000313" key="3">
    <source>
        <dbReference type="Proteomes" id="UP000001784"/>
    </source>
</evidence>
<dbReference type="HOGENOM" id="CLU_2588483_0_0_7"/>
<dbReference type="InParanoid" id="A0LIU5"/>
<organism evidence="2 3">
    <name type="scientific">Syntrophobacter fumaroxidans (strain DSM 10017 / MPOB)</name>
    <dbReference type="NCBI Taxonomy" id="335543"/>
    <lineage>
        <taxon>Bacteria</taxon>
        <taxon>Pseudomonadati</taxon>
        <taxon>Thermodesulfobacteriota</taxon>
        <taxon>Syntrophobacteria</taxon>
        <taxon>Syntrophobacterales</taxon>
        <taxon>Syntrophobacteraceae</taxon>
        <taxon>Syntrophobacter</taxon>
    </lineage>
</organism>
<name>A0LIU5_SYNFM</name>
<dbReference type="KEGG" id="sfu:Sfum_1660"/>
<evidence type="ECO:0000256" key="1">
    <source>
        <dbReference type="SAM" id="MobiDB-lite"/>
    </source>
</evidence>
<dbReference type="AlphaFoldDB" id="A0LIU5"/>
<protein>
    <submittedName>
        <fullName evidence="2">Uncharacterized protein</fullName>
    </submittedName>
</protein>
<feature type="compositionally biased region" description="Low complexity" evidence="1">
    <location>
        <begin position="33"/>
        <end position="45"/>
    </location>
</feature>
<dbReference type="STRING" id="335543.Sfum_1660"/>
<evidence type="ECO:0000313" key="2">
    <source>
        <dbReference type="EMBL" id="ABK17347.1"/>
    </source>
</evidence>
<reference evidence="2 3" key="1">
    <citation type="submission" date="2006-10" db="EMBL/GenBank/DDBJ databases">
        <title>Complete sequence of Syntrophobacter fumaroxidans MPOB.</title>
        <authorList>
            <consortium name="US DOE Joint Genome Institute"/>
            <person name="Copeland A."/>
            <person name="Lucas S."/>
            <person name="Lapidus A."/>
            <person name="Barry K."/>
            <person name="Detter J.C."/>
            <person name="Glavina del Rio T."/>
            <person name="Hammon N."/>
            <person name="Israni S."/>
            <person name="Pitluck S."/>
            <person name="Goltsman E.G."/>
            <person name="Martinez M."/>
            <person name="Schmutz J."/>
            <person name="Larimer F."/>
            <person name="Land M."/>
            <person name="Hauser L."/>
            <person name="Kyrpides N."/>
            <person name="Kim E."/>
            <person name="Boone D.R."/>
            <person name="Brockman F."/>
            <person name="Culley D."/>
            <person name="Ferry J."/>
            <person name="Gunsalus R."/>
            <person name="McInerney M.J."/>
            <person name="Morrison M."/>
            <person name="Plugge C."/>
            <person name="Rohlin L."/>
            <person name="Scholten J."/>
            <person name="Sieber J."/>
            <person name="Stams A.J.M."/>
            <person name="Worm P."/>
            <person name="Henstra A.M."/>
            <person name="Richardson P."/>
        </authorList>
    </citation>
    <scope>NUCLEOTIDE SEQUENCE [LARGE SCALE GENOMIC DNA]</scope>
    <source>
        <strain evidence="3">DSM 10017 / MPOB</strain>
    </source>
</reference>
<keyword evidence="3" id="KW-1185">Reference proteome</keyword>
<dbReference type="Proteomes" id="UP000001784">
    <property type="component" value="Chromosome"/>
</dbReference>
<accession>A0LIU5</accession>
<dbReference type="EMBL" id="CP000478">
    <property type="protein sequence ID" value="ABK17347.1"/>
    <property type="molecule type" value="Genomic_DNA"/>
</dbReference>
<proteinExistence type="predicted"/>
<feature type="region of interest" description="Disordered" evidence="1">
    <location>
        <begin position="28"/>
        <end position="80"/>
    </location>
</feature>